<keyword evidence="5" id="KW-0460">Magnesium</keyword>
<dbReference type="InterPro" id="IPR029060">
    <property type="entry name" value="PIN-like_dom_sf"/>
</dbReference>
<dbReference type="PANTHER" id="PTHR33653:SF1">
    <property type="entry name" value="RIBONUCLEASE VAPC2"/>
    <property type="match status" value="1"/>
</dbReference>
<comment type="cofactor">
    <cofactor evidence="1">
        <name>Mg(2+)</name>
        <dbReference type="ChEBI" id="CHEBI:18420"/>
    </cofactor>
</comment>
<evidence type="ECO:0000313" key="9">
    <source>
        <dbReference type="Proteomes" id="UP001203207"/>
    </source>
</evidence>
<accession>A0AAE3K8W3</accession>
<reference evidence="8" key="1">
    <citation type="journal article" date="2022" name="Syst. Appl. Microbiol.">
        <title>Natronocalculus amylovorans gen. nov., sp. nov., and Natranaeroarchaeum aerophilus sp. nov., dominant culturable amylolytic natronoarchaea from hypersaline soda lakes in southwestern Siberia.</title>
        <authorList>
            <person name="Sorokin D.Y."/>
            <person name="Elcheninov A.G."/>
            <person name="Khizhniak T.V."/>
            <person name="Koenen M."/>
            <person name="Bale N.J."/>
            <person name="Damste J.S.S."/>
            <person name="Kublanov I.V."/>
        </authorList>
    </citation>
    <scope>NUCLEOTIDE SEQUENCE</scope>
    <source>
        <strain evidence="8">AArc-St2</strain>
    </source>
</reference>
<dbReference type="AlphaFoldDB" id="A0AAE3K8W3"/>
<evidence type="ECO:0000256" key="1">
    <source>
        <dbReference type="ARBA" id="ARBA00001946"/>
    </source>
</evidence>
<reference evidence="8" key="2">
    <citation type="submission" date="2022-02" db="EMBL/GenBank/DDBJ databases">
        <authorList>
            <person name="Elcheninov A.G."/>
            <person name="Sorokin D.Y."/>
            <person name="Kublanov I.V."/>
        </authorList>
    </citation>
    <scope>NUCLEOTIDE SEQUENCE</scope>
    <source>
        <strain evidence="8">AArc-St2</strain>
    </source>
</reference>
<evidence type="ECO:0000256" key="6">
    <source>
        <dbReference type="ARBA" id="ARBA00038093"/>
    </source>
</evidence>
<dbReference type="GO" id="GO:0046872">
    <property type="term" value="F:metal ion binding"/>
    <property type="evidence" value="ECO:0007669"/>
    <property type="project" value="UniProtKB-KW"/>
</dbReference>
<dbReference type="Pfam" id="PF01850">
    <property type="entry name" value="PIN"/>
    <property type="match status" value="1"/>
</dbReference>
<dbReference type="InterPro" id="IPR050556">
    <property type="entry name" value="Type_II_TA_system_RNase"/>
</dbReference>
<dbReference type="PANTHER" id="PTHR33653">
    <property type="entry name" value="RIBONUCLEASE VAPC2"/>
    <property type="match status" value="1"/>
</dbReference>
<evidence type="ECO:0000256" key="3">
    <source>
        <dbReference type="ARBA" id="ARBA00022723"/>
    </source>
</evidence>
<keyword evidence="3" id="KW-0479">Metal-binding</keyword>
<keyword evidence="9" id="KW-1185">Reference proteome</keyword>
<comment type="similarity">
    <text evidence="6">Belongs to the PINc/VapC protein family.</text>
</comment>
<protein>
    <submittedName>
        <fullName evidence="8">PIN domain-containing protein</fullName>
    </submittedName>
</protein>
<organism evidence="8 9">
    <name type="scientific">Natronocalculus amylovorans</name>
    <dbReference type="NCBI Taxonomy" id="2917812"/>
    <lineage>
        <taxon>Archaea</taxon>
        <taxon>Methanobacteriati</taxon>
        <taxon>Methanobacteriota</taxon>
        <taxon>Stenosarchaea group</taxon>
        <taxon>Halobacteria</taxon>
        <taxon>Halobacteriales</taxon>
        <taxon>Haloferacaceae</taxon>
        <taxon>Natronocalculus</taxon>
    </lineage>
</organism>
<evidence type="ECO:0000259" key="7">
    <source>
        <dbReference type="Pfam" id="PF01850"/>
    </source>
</evidence>
<name>A0AAE3K8W3_9EURY</name>
<dbReference type="RefSeq" id="WP_250585044.1">
    <property type="nucleotide sequence ID" value="NZ_JAKRVX010000005.1"/>
</dbReference>
<dbReference type="Proteomes" id="UP001203207">
    <property type="component" value="Unassembled WGS sequence"/>
</dbReference>
<dbReference type="GO" id="GO:0016787">
    <property type="term" value="F:hydrolase activity"/>
    <property type="evidence" value="ECO:0007669"/>
    <property type="project" value="UniProtKB-KW"/>
</dbReference>
<dbReference type="Gene3D" id="3.40.50.1010">
    <property type="entry name" value="5'-nuclease"/>
    <property type="match status" value="1"/>
</dbReference>
<comment type="caution">
    <text evidence="8">The sequence shown here is derived from an EMBL/GenBank/DDBJ whole genome shotgun (WGS) entry which is preliminary data.</text>
</comment>
<evidence type="ECO:0000313" key="8">
    <source>
        <dbReference type="EMBL" id="MCL9817737.1"/>
    </source>
</evidence>
<dbReference type="GO" id="GO:0004518">
    <property type="term" value="F:nuclease activity"/>
    <property type="evidence" value="ECO:0007669"/>
    <property type="project" value="UniProtKB-KW"/>
</dbReference>
<evidence type="ECO:0000256" key="4">
    <source>
        <dbReference type="ARBA" id="ARBA00022801"/>
    </source>
</evidence>
<dbReference type="EMBL" id="JAKRVX010000005">
    <property type="protein sequence ID" value="MCL9817737.1"/>
    <property type="molecule type" value="Genomic_DNA"/>
</dbReference>
<evidence type="ECO:0000256" key="5">
    <source>
        <dbReference type="ARBA" id="ARBA00022842"/>
    </source>
</evidence>
<sequence length="131" mass="14476">MDTSFLIDYLHGRDHALTFLEERPNAEYGVPTLALWELYAGAERSDKKGDSIAAIDDSLDWIDVIGFSRSAAQEGARIRARLFDQGTQINAVDVLIAGVARDSGADLVAMDRDFDNVDGLHVLYPNDLYSK</sequence>
<evidence type="ECO:0000256" key="2">
    <source>
        <dbReference type="ARBA" id="ARBA00022722"/>
    </source>
</evidence>
<gene>
    <name evidence="8" type="ORF">AArcSt2_12355</name>
</gene>
<dbReference type="SUPFAM" id="SSF88723">
    <property type="entry name" value="PIN domain-like"/>
    <property type="match status" value="1"/>
</dbReference>
<feature type="domain" description="PIN" evidence="7">
    <location>
        <begin position="2"/>
        <end position="119"/>
    </location>
</feature>
<keyword evidence="4" id="KW-0378">Hydrolase</keyword>
<keyword evidence="2" id="KW-0540">Nuclease</keyword>
<dbReference type="InterPro" id="IPR002716">
    <property type="entry name" value="PIN_dom"/>
</dbReference>
<proteinExistence type="inferred from homology"/>